<dbReference type="Gene3D" id="3.30.2010.10">
    <property type="entry name" value="Metalloproteases ('zincins'), catalytic domain"/>
    <property type="match status" value="1"/>
</dbReference>
<proteinExistence type="inferred from homology"/>
<keyword evidence="4 8" id="KW-0574">Periplasm</keyword>
<dbReference type="InterPro" id="IPR030873">
    <property type="entry name" value="Protease_BepA"/>
</dbReference>
<feature type="signal peptide" evidence="8">
    <location>
        <begin position="1"/>
        <end position="20"/>
    </location>
</feature>
<keyword evidence="5 8" id="KW-0378">Hydrolase</keyword>
<dbReference type="PANTHER" id="PTHR22726:SF1">
    <property type="entry name" value="METALLOENDOPEPTIDASE OMA1, MITOCHONDRIAL"/>
    <property type="match status" value="1"/>
</dbReference>
<evidence type="ECO:0000256" key="6">
    <source>
        <dbReference type="ARBA" id="ARBA00022833"/>
    </source>
</evidence>
<protein>
    <recommendedName>
        <fullName evidence="8">Putative beta-barrel assembly-enhancing protease</fullName>
        <ecNumber evidence="8">3.4.-.-</ecNumber>
    </recommendedName>
</protein>
<keyword evidence="1 8" id="KW-0645">Protease</keyword>
<evidence type="ECO:0000256" key="1">
    <source>
        <dbReference type="ARBA" id="ARBA00022670"/>
    </source>
</evidence>
<gene>
    <name evidence="10" type="ORF">N475_04390</name>
</gene>
<dbReference type="GO" id="GO:0051603">
    <property type="term" value="P:proteolysis involved in protein catabolic process"/>
    <property type="evidence" value="ECO:0007669"/>
    <property type="project" value="TreeGrafter"/>
</dbReference>
<keyword evidence="2 8" id="KW-0479">Metal-binding</keyword>
<feature type="domain" description="Peptidase M48" evidence="9">
    <location>
        <begin position="70"/>
        <end position="254"/>
    </location>
</feature>
<dbReference type="Pfam" id="PF01435">
    <property type="entry name" value="Peptidase_M48"/>
    <property type="match status" value="1"/>
</dbReference>
<comment type="caution">
    <text evidence="10">The sequence shown here is derived from an EMBL/GenBank/DDBJ whole genome shotgun (WGS) entry which is preliminary data.</text>
</comment>
<keyword evidence="3 8" id="KW-0732">Signal</keyword>
<dbReference type="RefSeq" id="WP_063357882.1">
    <property type="nucleotide sequence ID" value="NZ_AQHB01000047.1"/>
</dbReference>
<dbReference type="AlphaFoldDB" id="A0A161ZT67"/>
<dbReference type="PATRIC" id="fig|1365250.3.peg.4441"/>
<evidence type="ECO:0000256" key="8">
    <source>
        <dbReference type="HAMAP-Rule" id="MF_00997"/>
    </source>
</evidence>
<dbReference type="Gene3D" id="1.25.40.10">
    <property type="entry name" value="Tetratricopeptide repeat domain"/>
    <property type="match status" value="2"/>
</dbReference>
<dbReference type="GO" id="GO:0004222">
    <property type="term" value="F:metalloendopeptidase activity"/>
    <property type="evidence" value="ECO:0007669"/>
    <property type="project" value="InterPro"/>
</dbReference>
<accession>A0A161ZT67</accession>
<comment type="cofactor">
    <cofactor evidence="8">
        <name>Zn(2+)</name>
        <dbReference type="ChEBI" id="CHEBI:29105"/>
    </cofactor>
    <text evidence="8">Binds 1 zinc ion per subunit.</text>
</comment>
<dbReference type="GO" id="GO:0042597">
    <property type="term" value="C:periplasmic space"/>
    <property type="evidence" value="ECO:0007669"/>
    <property type="project" value="UniProtKB-SubCell"/>
</dbReference>
<evidence type="ECO:0000256" key="4">
    <source>
        <dbReference type="ARBA" id="ARBA00022764"/>
    </source>
</evidence>
<dbReference type="GeneID" id="57361607"/>
<evidence type="ECO:0000259" key="9">
    <source>
        <dbReference type="Pfam" id="PF01435"/>
    </source>
</evidence>
<feature type="binding site" evidence="8">
    <location>
        <position position="133"/>
    </location>
    <ligand>
        <name>Zn(2+)</name>
        <dbReference type="ChEBI" id="CHEBI:29105"/>
        <note>catalytic</note>
    </ligand>
</feature>
<sequence precursor="true">MQFKKAIVTTLCALSLSFSAANQAKSDFKLPDLGTSAVQVLPIEKEQLIGDVMMMQIRSGSPLIQDPVLDEYLTTLGNKLVASANDVRFPFSFFWLDNKAINAFAFYGGHVGVHTGLLAQSDNESQLASVLGHEIAHVTQRHLARRIQQAKDNSALTIAGLITGILATVIAPDAGMAILAANSTQASLSQLTHSRKAEQEADRFGMQTLQRAGYDPYAASEFLTKLAAQVRFQNKPPAFLLTHPLPESRVSDVRLRAQQYPKKYVPSSADFNYAKSRVMARYHMKEADAQAFFENELRTSSALDNSALEYGLSIALLDQDKFEQAEKIIKKLLASNPNNLFFLDVYTDIKIGQEKYNVAIELLESKHELRPNNQVITLNLANTAIKAKQYDKAEQLLRVFLLDKPEHVLAKQLLTDTYKLSDNKAAYHEANASLLSHYGAFLKAADEVQKALNFVEKEDEIKRLRLKALLANYRNMQKELAKL</sequence>
<dbReference type="InterPro" id="IPR011990">
    <property type="entry name" value="TPR-like_helical_dom_sf"/>
</dbReference>
<evidence type="ECO:0000313" key="10">
    <source>
        <dbReference type="EMBL" id="KZN31699.1"/>
    </source>
</evidence>
<feature type="binding site" evidence="8">
    <location>
        <position position="198"/>
    </location>
    <ligand>
        <name>Zn(2+)</name>
        <dbReference type="ChEBI" id="CHEBI:29105"/>
        <note>catalytic</note>
    </ligand>
</feature>
<evidence type="ECO:0000256" key="3">
    <source>
        <dbReference type="ARBA" id="ARBA00022729"/>
    </source>
</evidence>
<evidence type="ECO:0000256" key="5">
    <source>
        <dbReference type="ARBA" id="ARBA00022801"/>
    </source>
</evidence>
<keyword evidence="11" id="KW-1185">Reference proteome</keyword>
<dbReference type="InterPro" id="IPR001915">
    <property type="entry name" value="Peptidase_M48"/>
</dbReference>
<organism evidence="10 11">
    <name type="scientific">Pseudoalteromonas luteoviolacea DSM 6061</name>
    <dbReference type="NCBI Taxonomy" id="1365250"/>
    <lineage>
        <taxon>Bacteria</taxon>
        <taxon>Pseudomonadati</taxon>
        <taxon>Pseudomonadota</taxon>
        <taxon>Gammaproteobacteria</taxon>
        <taxon>Alteromonadales</taxon>
        <taxon>Pseudoalteromonadaceae</taxon>
        <taxon>Pseudoalteromonas</taxon>
    </lineage>
</organism>
<name>A0A161ZT67_9GAMM</name>
<comment type="similarity">
    <text evidence="8">Belongs to the peptidase M48 family. BepA subfamily.</text>
</comment>
<feature type="binding site" evidence="8">
    <location>
        <position position="137"/>
    </location>
    <ligand>
        <name>Zn(2+)</name>
        <dbReference type="ChEBI" id="CHEBI:29105"/>
        <note>catalytic</note>
    </ligand>
</feature>
<dbReference type="GO" id="GO:0016020">
    <property type="term" value="C:membrane"/>
    <property type="evidence" value="ECO:0007669"/>
    <property type="project" value="InterPro"/>
</dbReference>
<dbReference type="Pfam" id="PF14559">
    <property type="entry name" value="TPR_19"/>
    <property type="match status" value="1"/>
</dbReference>
<feature type="chain" id="PRO_5009000967" description="Putative beta-barrel assembly-enhancing protease" evidence="8">
    <location>
        <begin position="21"/>
        <end position="483"/>
    </location>
</feature>
<dbReference type="EC" id="3.4.-.-" evidence="8"/>
<comment type="function">
    <text evidence="8">Functions as both a chaperone and a metalloprotease. Maintains the integrity of the outer membrane by promoting either the assembly or the elimination of outer membrane proteins, depending on their folding state.</text>
</comment>
<dbReference type="EMBL" id="AUYB01000136">
    <property type="protein sequence ID" value="KZN31699.1"/>
    <property type="molecule type" value="Genomic_DNA"/>
</dbReference>
<reference evidence="10 11" key="1">
    <citation type="submission" date="2013-07" db="EMBL/GenBank/DDBJ databases">
        <title>Comparative Genomic and Metabolomic Analysis of Twelve Strains of Pseudoalteromonas luteoviolacea.</title>
        <authorList>
            <person name="Vynne N.G."/>
            <person name="Mansson M."/>
            <person name="Gram L."/>
        </authorList>
    </citation>
    <scope>NUCLEOTIDE SEQUENCE [LARGE SCALE GENOMIC DNA]</scope>
    <source>
        <strain evidence="10 11">DSM 6061</strain>
    </source>
</reference>
<feature type="active site" description="Proton donor" evidence="8">
    <location>
        <position position="202"/>
    </location>
</feature>
<evidence type="ECO:0000256" key="2">
    <source>
        <dbReference type="ARBA" id="ARBA00022723"/>
    </source>
</evidence>
<dbReference type="InterPro" id="IPR051156">
    <property type="entry name" value="Mito/Outer_Membr_Metalloprot"/>
</dbReference>
<dbReference type="STRING" id="43657.S4054249_08680"/>
<dbReference type="SUPFAM" id="SSF48452">
    <property type="entry name" value="TPR-like"/>
    <property type="match status" value="1"/>
</dbReference>
<evidence type="ECO:0000256" key="7">
    <source>
        <dbReference type="ARBA" id="ARBA00023049"/>
    </source>
</evidence>
<dbReference type="PANTHER" id="PTHR22726">
    <property type="entry name" value="METALLOENDOPEPTIDASE OMA1"/>
    <property type="match status" value="1"/>
</dbReference>
<dbReference type="Proteomes" id="UP000076643">
    <property type="component" value="Unassembled WGS sequence"/>
</dbReference>
<comment type="subcellular location">
    <subcellularLocation>
        <location evidence="8">Periplasm</location>
    </subcellularLocation>
</comment>
<dbReference type="GO" id="GO:0008270">
    <property type="term" value="F:zinc ion binding"/>
    <property type="evidence" value="ECO:0007669"/>
    <property type="project" value="UniProtKB-UniRule"/>
</dbReference>
<feature type="active site" evidence="8">
    <location>
        <position position="134"/>
    </location>
</feature>
<keyword evidence="6 8" id="KW-0862">Zinc</keyword>
<evidence type="ECO:0000313" key="11">
    <source>
        <dbReference type="Proteomes" id="UP000076643"/>
    </source>
</evidence>
<keyword evidence="7 8" id="KW-0482">Metalloprotease</keyword>
<dbReference type="CDD" id="cd07333">
    <property type="entry name" value="M48C_bepA_like"/>
    <property type="match status" value="1"/>
</dbReference>
<dbReference type="HAMAP" id="MF_00997">
    <property type="entry name" value="Protease_BepA"/>
    <property type="match status" value="1"/>
</dbReference>